<organism evidence="2 3">
    <name type="scientific">Achromobacter deleyi</name>
    <dbReference type="NCBI Taxonomy" id="1353891"/>
    <lineage>
        <taxon>Bacteria</taxon>
        <taxon>Pseudomonadati</taxon>
        <taxon>Pseudomonadota</taxon>
        <taxon>Betaproteobacteria</taxon>
        <taxon>Burkholderiales</taxon>
        <taxon>Alcaligenaceae</taxon>
        <taxon>Achromobacter</taxon>
    </lineage>
</organism>
<dbReference type="EMBL" id="CADIJO010000008">
    <property type="protein sequence ID" value="CAB3705029.1"/>
    <property type="molecule type" value="Genomic_DNA"/>
</dbReference>
<accession>A0A6S6ZZT7</accession>
<feature type="transmembrane region" description="Helical" evidence="1">
    <location>
        <begin position="41"/>
        <end position="62"/>
    </location>
</feature>
<reference evidence="2 3" key="1">
    <citation type="submission" date="2020-04" db="EMBL/GenBank/DDBJ databases">
        <authorList>
            <person name="De Canck E."/>
        </authorList>
    </citation>
    <scope>NUCLEOTIDE SEQUENCE [LARGE SCALE GENOMIC DNA]</scope>
    <source>
        <strain evidence="2 3">LMG 3458</strain>
    </source>
</reference>
<dbReference type="Proteomes" id="UP000494111">
    <property type="component" value="Unassembled WGS sequence"/>
</dbReference>
<feature type="transmembrane region" description="Helical" evidence="1">
    <location>
        <begin position="82"/>
        <end position="103"/>
    </location>
</feature>
<feature type="transmembrane region" description="Helical" evidence="1">
    <location>
        <begin position="5"/>
        <end position="20"/>
    </location>
</feature>
<evidence type="ECO:0000256" key="1">
    <source>
        <dbReference type="SAM" id="Phobius"/>
    </source>
</evidence>
<evidence type="ECO:0000313" key="2">
    <source>
        <dbReference type="EMBL" id="CAB3705029.1"/>
    </source>
</evidence>
<name>A0A6S6ZZT7_9BURK</name>
<protein>
    <recommendedName>
        <fullName evidence="4">Preprotein translocase subunit TatB</fullName>
    </recommendedName>
</protein>
<proteinExistence type="predicted"/>
<dbReference type="RefSeq" id="WP_175192062.1">
    <property type="nucleotide sequence ID" value="NZ_CADIJO010000008.1"/>
</dbReference>
<dbReference type="AlphaFoldDB" id="A0A6S6ZZT7"/>
<keyword evidence="1" id="KW-0812">Transmembrane</keyword>
<evidence type="ECO:0008006" key="4">
    <source>
        <dbReference type="Google" id="ProtNLM"/>
    </source>
</evidence>
<keyword evidence="1" id="KW-0472">Membrane</keyword>
<evidence type="ECO:0000313" key="3">
    <source>
        <dbReference type="Proteomes" id="UP000494111"/>
    </source>
</evidence>
<gene>
    <name evidence="2" type="ORF">LMG3458_02877</name>
</gene>
<sequence>MIFKILMLAAVVAALFYMVMQPRRGRGGYAAGPAPVRRSPLFIALCLAAALGLSGALITAVIWMGSVAGGVTGGGYHGEADFLLTIAGALLAIAIACGVGAFLKRRG</sequence>
<keyword evidence="1" id="KW-1133">Transmembrane helix</keyword>